<dbReference type="InterPro" id="IPR044135">
    <property type="entry name" value="Met-tRNA-FMT_C"/>
</dbReference>
<name>A0ABS2THP4_9ACTO</name>
<proteinExistence type="inferred from homology"/>
<evidence type="ECO:0000313" key="9">
    <source>
        <dbReference type="EMBL" id="MBM9434180.1"/>
    </source>
</evidence>
<dbReference type="InterPro" id="IPR005794">
    <property type="entry name" value="Fmt"/>
</dbReference>
<dbReference type="GO" id="GO:0004479">
    <property type="term" value="F:methionyl-tRNA formyltransferase activity"/>
    <property type="evidence" value="ECO:0007669"/>
    <property type="project" value="UniProtKB-EC"/>
</dbReference>
<dbReference type="CDD" id="cd08646">
    <property type="entry name" value="FMT_core_Met-tRNA-FMT_N"/>
    <property type="match status" value="1"/>
</dbReference>
<comment type="function">
    <text evidence="5">Attaches a formyl group to the free amino group of methionyl-tRNA(fMet). The formyl group appears to play a dual role in the initiator identity of N-formylmethionyl-tRNA by promoting its recognition by IF2 and preventing the misappropriation of this tRNA by the elongation apparatus.</text>
</comment>
<evidence type="ECO:0000256" key="4">
    <source>
        <dbReference type="ARBA" id="ARBA00022917"/>
    </source>
</evidence>
<feature type="domain" description="Formyl transferase N-terminal" evidence="7">
    <location>
        <begin position="1"/>
        <end position="175"/>
    </location>
</feature>
<dbReference type="InterPro" id="IPR005793">
    <property type="entry name" value="Formyl_trans_C"/>
</dbReference>
<evidence type="ECO:0000256" key="5">
    <source>
        <dbReference type="HAMAP-Rule" id="MF_00182"/>
    </source>
</evidence>
<dbReference type="Proteomes" id="UP000705983">
    <property type="component" value="Unassembled WGS sequence"/>
</dbReference>
<feature type="domain" description="Formyl transferase C-terminal" evidence="8">
    <location>
        <begin position="202"/>
        <end position="295"/>
    </location>
</feature>
<evidence type="ECO:0000313" key="10">
    <source>
        <dbReference type="Proteomes" id="UP000705983"/>
    </source>
</evidence>
<dbReference type="CDD" id="cd08704">
    <property type="entry name" value="Met_tRNA_FMT_C"/>
    <property type="match status" value="1"/>
</dbReference>
<reference evidence="10" key="1">
    <citation type="submission" date="2021-02" db="EMBL/GenBank/DDBJ databases">
        <title>Leucobacter sp. CX169.</title>
        <authorList>
            <person name="Cheng Y."/>
        </authorList>
    </citation>
    <scope>NUCLEOTIDE SEQUENCE [LARGE SCALE GENOMIC DNA]</scope>
    <source>
        <strain evidence="10">JY899</strain>
    </source>
</reference>
<keyword evidence="10" id="KW-1185">Reference proteome</keyword>
<accession>A0ABS2THP4</accession>
<dbReference type="NCBIfam" id="TIGR00460">
    <property type="entry name" value="fmt"/>
    <property type="match status" value="1"/>
</dbReference>
<evidence type="ECO:0000256" key="2">
    <source>
        <dbReference type="ARBA" id="ARBA00012261"/>
    </source>
</evidence>
<protein>
    <recommendedName>
        <fullName evidence="2 5">Methionyl-tRNA formyltransferase</fullName>
        <ecNumber evidence="2 5">2.1.2.9</ecNumber>
    </recommendedName>
</protein>
<dbReference type="Pfam" id="PF02911">
    <property type="entry name" value="Formyl_trans_C"/>
    <property type="match status" value="1"/>
</dbReference>
<comment type="catalytic activity">
    <reaction evidence="5">
        <text>L-methionyl-tRNA(fMet) + (6R)-10-formyltetrahydrofolate = N-formyl-L-methionyl-tRNA(fMet) + (6S)-5,6,7,8-tetrahydrofolate + H(+)</text>
        <dbReference type="Rhea" id="RHEA:24380"/>
        <dbReference type="Rhea" id="RHEA-COMP:9952"/>
        <dbReference type="Rhea" id="RHEA-COMP:9953"/>
        <dbReference type="ChEBI" id="CHEBI:15378"/>
        <dbReference type="ChEBI" id="CHEBI:57453"/>
        <dbReference type="ChEBI" id="CHEBI:78530"/>
        <dbReference type="ChEBI" id="CHEBI:78844"/>
        <dbReference type="ChEBI" id="CHEBI:195366"/>
        <dbReference type="EC" id="2.1.2.9"/>
    </reaction>
</comment>
<dbReference type="HAMAP" id="MF_00182">
    <property type="entry name" value="Formyl_trans"/>
    <property type="match status" value="1"/>
</dbReference>
<dbReference type="RefSeq" id="WP_187997168.1">
    <property type="nucleotide sequence ID" value="NZ_JACEXG010000007.1"/>
</dbReference>
<dbReference type="InterPro" id="IPR011034">
    <property type="entry name" value="Formyl_transferase-like_C_sf"/>
</dbReference>
<dbReference type="InterPro" id="IPR002376">
    <property type="entry name" value="Formyl_transf_N"/>
</dbReference>
<dbReference type="PANTHER" id="PTHR11138">
    <property type="entry name" value="METHIONYL-TRNA FORMYLTRANSFERASE"/>
    <property type="match status" value="1"/>
</dbReference>
<dbReference type="InterPro" id="IPR036477">
    <property type="entry name" value="Formyl_transf_N_sf"/>
</dbReference>
<dbReference type="EC" id="2.1.2.9" evidence="2 5"/>
<evidence type="ECO:0000256" key="3">
    <source>
        <dbReference type="ARBA" id="ARBA00022679"/>
    </source>
</evidence>
<gene>
    <name evidence="5" type="primary">fmt</name>
    <name evidence="9" type="ORF">JVW63_10790</name>
</gene>
<dbReference type="EMBL" id="JAFFJS010000007">
    <property type="protein sequence ID" value="MBM9434180.1"/>
    <property type="molecule type" value="Genomic_DNA"/>
</dbReference>
<dbReference type="SUPFAM" id="SSF50486">
    <property type="entry name" value="FMT C-terminal domain-like"/>
    <property type="match status" value="1"/>
</dbReference>
<evidence type="ECO:0000259" key="7">
    <source>
        <dbReference type="Pfam" id="PF00551"/>
    </source>
</evidence>
<feature type="region of interest" description="Disordered" evidence="6">
    <location>
        <begin position="186"/>
        <end position="210"/>
    </location>
</feature>
<comment type="caution">
    <text evidence="9">The sequence shown here is derived from an EMBL/GenBank/DDBJ whole genome shotgun (WGS) entry which is preliminary data.</text>
</comment>
<dbReference type="Pfam" id="PF00551">
    <property type="entry name" value="Formyl_trans_N"/>
    <property type="match status" value="1"/>
</dbReference>
<dbReference type="SUPFAM" id="SSF53328">
    <property type="entry name" value="Formyltransferase"/>
    <property type="match status" value="1"/>
</dbReference>
<evidence type="ECO:0000256" key="6">
    <source>
        <dbReference type="SAM" id="MobiDB-lite"/>
    </source>
</evidence>
<feature type="binding site" evidence="5">
    <location>
        <begin position="108"/>
        <end position="111"/>
    </location>
    <ligand>
        <name>(6S)-5,6,7,8-tetrahydrofolate</name>
        <dbReference type="ChEBI" id="CHEBI:57453"/>
    </ligand>
</feature>
<keyword evidence="3 5" id="KW-0808">Transferase</keyword>
<dbReference type="Gene3D" id="3.40.50.12230">
    <property type="match status" value="1"/>
</dbReference>
<evidence type="ECO:0000259" key="8">
    <source>
        <dbReference type="Pfam" id="PF02911"/>
    </source>
</evidence>
<dbReference type="PANTHER" id="PTHR11138:SF5">
    <property type="entry name" value="METHIONYL-TRNA FORMYLTRANSFERASE, MITOCHONDRIAL"/>
    <property type="match status" value="1"/>
</dbReference>
<organism evidence="9 10">
    <name type="scientific">Flaviflexus equikiangi</name>
    <dbReference type="NCBI Taxonomy" id="2758573"/>
    <lineage>
        <taxon>Bacteria</taxon>
        <taxon>Bacillati</taxon>
        <taxon>Actinomycetota</taxon>
        <taxon>Actinomycetes</taxon>
        <taxon>Actinomycetales</taxon>
        <taxon>Actinomycetaceae</taxon>
        <taxon>Flaviflexus</taxon>
    </lineage>
</organism>
<comment type="similarity">
    <text evidence="1 5">Belongs to the Fmt family.</text>
</comment>
<sequence length="303" mass="32072">MRIIFAGTPVTAVPALTRLASEHEIVGVLTRAPAPVGRKRVLTPSPVEAAARELGLNVLTPATLKAPEIQEEIARLEPEAVAVVAYGLIIPPALLDVPAHGWINLHFSLLPQWRGAAPVQYAIASGQSTTGIATFQIEAGLDTGPVYDMVEVEIGHRETAGDLLERLSRDGAELLAGTLAGIEAGTAAPTPQEGEPSHAPQLTGHDGRLDLNRPARELDAHIRGFTPNPGTWTTWRGERVKIGPAIPVDVGVPVGEIRVEGGDVLLGTGEGALRLDRIAPPGKPWMSASDWARGLRETVVWDS</sequence>
<keyword evidence="4 5" id="KW-0648">Protein biosynthesis</keyword>
<evidence type="ECO:0000256" key="1">
    <source>
        <dbReference type="ARBA" id="ARBA00010699"/>
    </source>
</evidence>
<dbReference type="InterPro" id="IPR041711">
    <property type="entry name" value="Met-tRNA-FMT_N"/>
</dbReference>